<accession>A0ABN3GZE6</accession>
<dbReference type="SUPFAM" id="SSF51679">
    <property type="entry name" value="Bacterial luciferase-like"/>
    <property type="match status" value="1"/>
</dbReference>
<dbReference type="InterPro" id="IPR050172">
    <property type="entry name" value="SsuD_RutA_monooxygenase"/>
</dbReference>
<keyword evidence="1" id="KW-0285">Flavoprotein</keyword>
<keyword evidence="7" id="KW-1185">Reference proteome</keyword>
<feature type="domain" description="Luciferase-like" evidence="5">
    <location>
        <begin position="31"/>
        <end position="350"/>
    </location>
</feature>
<sequence>MPGSPHGPGTPRILWYLNGMDGEVPWQPEYRSEPSLEHLRSVAATLDRLGYYGVLCTAREPIALVSATERLRFLVPEYPGAKPPALMAEQAQVFDHYSGGRMIVNQVNGADPVLARYGRFEGKDERYRVSAEYWETVRRMYSDDPSAVDGQYFRAGPQYKPSIPGPRQERLPIWGTGASAAGLEHAAQVLDVYLSFLAHPDALVRTFDAARAAARERGRELPCGVLASVVVRDTDEAAWERFEWQLAQTDAAEMARLADRNLRSFGFPGLDEIASDDAQVQARIDALRAGRIPGRDELEFLPGLAAGLTTWTSGEPPFDIAGKGSGNYLVGSPETVAATLRKLSAELGADTWILSGWPLAEEAERFAEQVLPLLG</sequence>
<keyword evidence="3" id="KW-0560">Oxidoreductase</keyword>
<evidence type="ECO:0000313" key="7">
    <source>
        <dbReference type="Proteomes" id="UP001501170"/>
    </source>
</evidence>
<dbReference type="InterPro" id="IPR011251">
    <property type="entry name" value="Luciferase-like_dom"/>
</dbReference>
<dbReference type="Proteomes" id="UP001501170">
    <property type="component" value="Unassembled WGS sequence"/>
</dbReference>
<dbReference type="PANTHER" id="PTHR42847:SF4">
    <property type="entry name" value="ALKANESULFONATE MONOOXYGENASE-RELATED"/>
    <property type="match status" value="1"/>
</dbReference>
<proteinExistence type="predicted"/>
<dbReference type="Pfam" id="PF00296">
    <property type="entry name" value="Bac_luciferase"/>
    <property type="match status" value="1"/>
</dbReference>
<gene>
    <name evidence="6" type="ORF">GCM10009855_00060</name>
</gene>
<name>A0ABN3GZE6_9ACTN</name>
<comment type="caution">
    <text evidence="6">The sequence shown here is derived from an EMBL/GenBank/DDBJ whole genome shotgun (WGS) entry which is preliminary data.</text>
</comment>
<evidence type="ECO:0000256" key="1">
    <source>
        <dbReference type="ARBA" id="ARBA00022630"/>
    </source>
</evidence>
<dbReference type="EMBL" id="BAAARB010000001">
    <property type="protein sequence ID" value="GAA2364893.1"/>
    <property type="molecule type" value="Genomic_DNA"/>
</dbReference>
<dbReference type="RefSeq" id="WP_346074648.1">
    <property type="nucleotide sequence ID" value="NZ_BAAARB010000001.1"/>
</dbReference>
<evidence type="ECO:0000259" key="5">
    <source>
        <dbReference type="Pfam" id="PF00296"/>
    </source>
</evidence>
<organism evidence="6 7">
    <name type="scientific">Gordonia cholesterolivorans</name>
    <dbReference type="NCBI Taxonomy" id="559625"/>
    <lineage>
        <taxon>Bacteria</taxon>
        <taxon>Bacillati</taxon>
        <taxon>Actinomycetota</taxon>
        <taxon>Actinomycetes</taxon>
        <taxon>Mycobacteriales</taxon>
        <taxon>Gordoniaceae</taxon>
        <taxon>Gordonia</taxon>
    </lineage>
</organism>
<dbReference type="PANTHER" id="PTHR42847">
    <property type="entry name" value="ALKANESULFONATE MONOOXYGENASE"/>
    <property type="match status" value="1"/>
</dbReference>
<keyword evidence="2" id="KW-0288">FMN</keyword>
<reference evidence="6 7" key="1">
    <citation type="journal article" date="2019" name="Int. J. Syst. Evol. Microbiol.">
        <title>The Global Catalogue of Microorganisms (GCM) 10K type strain sequencing project: providing services to taxonomists for standard genome sequencing and annotation.</title>
        <authorList>
            <consortium name="The Broad Institute Genomics Platform"/>
            <consortium name="The Broad Institute Genome Sequencing Center for Infectious Disease"/>
            <person name="Wu L."/>
            <person name="Ma J."/>
        </authorList>
    </citation>
    <scope>NUCLEOTIDE SEQUENCE [LARGE SCALE GENOMIC DNA]</scope>
    <source>
        <strain evidence="6 7">JCM 16227</strain>
    </source>
</reference>
<evidence type="ECO:0000256" key="3">
    <source>
        <dbReference type="ARBA" id="ARBA00023002"/>
    </source>
</evidence>
<protein>
    <submittedName>
        <fullName evidence="6">LLM class flavin-dependent oxidoreductase</fullName>
    </submittedName>
</protein>
<evidence type="ECO:0000256" key="4">
    <source>
        <dbReference type="ARBA" id="ARBA00023033"/>
    </source>
</evidence>
<dbReference type="Gene3D" id="3.20.20.30">
    <property type="entry name" value="Luciferase-like domain"/>
    <property type="match status" value="1"/>
</dbReference>
<evidence type="ECO:0000313" key="6">
    <source>
        <dbReference type="EMBL" id="GAA2364893.1"/>
    </source>
</evidence>
<evidence type="ECO:0000256" key="2">
    <source>
        <dbReference type="ARBA" id="ARBA00022643"/>
    </source>
</evidence>
<dbReference type="InterPro" id="IPR036661">
    <property type="entry name" value="Luciferase-like_sf"/>
</dbReference>
<keyword evidence="4" id="KW-0503">Monooxygenase</keyword>